<reference evidence="2" key="1">
    <citation type="submission" date="2015-07" db="EMBL/GenBank/DDBJ databases">
        <title>Genome sequencing of Sunxiuqinia dokdonensis strain SK.</title>
        <authorList>
            <person name="Ahn S."/>
            <person name="Kim B.-C."/>
        </authorList>
    </citation>
    <scope>NUCLEOTIDE SEQUENCE [LARGE SCALE GENOMIC DNA]</scope>
    <source>
        <strain evidence="2">SK</strain>
    </source>
</reference>
<dbReference type="SUPFAM" id="SSF53756">
    <property type="entry name" value="UDP-Glycosyltransferase/glycogen phosphorylase"/>
    <property type="match status" value="1"/>
</dbReference>
<dbReference type="Proteomes" id="UP000036958">
    <property type="component" value="Unassembled WGS sequence"/>
</dbReference>
<evidence type="ECO:0000313" key="2">
    <source>
        <dbReference type="Proteomes" id="UP000036958"/>
    </source>
</evidence>
<accession>A0A0L8V6X0</accession>
<comment type="caution">
    <text evidence="1">The sequence shown here is derived from an EMBL/GenBank/DDBJ whole genome shotgun (WGS) entry which is preliminary data.</text>
</comment>
<gene>
    <name evidence="1" type="ORF">NC99_29820</name>
</gene>
<evidence type="ECO:0000313" key="1">
    <source>
        <dbReference type="EMBL" id="KOH44176.1"/>
    </source>
</evidence>
<proteinExistence type="predicted"/>
<organism evidence="1 2">
    <name type="scientific">Sunxiuqinia dokdonensis</name>
    <dbReference type="NCBI Taxonomy" id="1409788"/>
    <lineage>
        <taxon>Bacteria</taxon>
        <taxon>Pseudomonadati</taxon>
        <taxon>Bacteroidota</taxon>
        <taxon>Bacteroidia</taxon>
        <taxon>Marinilabiliales</taxon>
        <taxon>Prolixibacteraceae</taxon>
        <taxon>Sunxiuqinia</taxon>
    </lineage>
</organism>
<evidence type="ECO:0008006" key="3">
    <source>
        <dbReference type="Google" id="ProtNLM"/>
    </source>
</evidence>
<sequence>MRFFFTFIPRMNKKLHVVSFNVPDPPNYGGIIDVYYKLKYLAQADIDIILHCFHYGRQASADLEKICHQVYYYKRKQGPINLLSTLPYIVKTRRSKTLLENLQNEIVPILFEGLHSCYYLDHPLLGAYPKVVRTHNVEHHYYQYLSSSEQNLFKQAYFKLEAFKLRCFEKKLKHASAILSISPDDTRYFKNNYRMGDYIPAFHPFDQVKASWGFGEYILYHGNLGVAENQKAIGYLLDRIFTEITLPLIIAGKNPPDWLTKKAADIPHVSVIGNPDTDVMDHLIRNAQINLIPSFQPTGLKLKLLASLFLGRHCVTNSPMVLNSGLSHLCYIADNIADLVKIIQQKFEEEITNEEINQRKEILETQFSNEQNAQKIYDLI</sequence>
<dbReference type="Gene3D" id="3.40.50.2000">
    <property type="entry name" value="Glycogen Phosphorylase B"/>
    <property type="match status" value="1"/>
</dbReference>
<dbReference type="AlphaFoldDB" id="A0A0L8V6X0"/>
<protein>
    <recommendedName>
        <fullName evidence="3">Mannosyltransferase</fullName>
    </recommendedName>
</protein>
<dbReference type="STRING" id="1409788.NC99_29820"/>
<name>A0A0L8V6X0_9BACT</name>
<keyword evidence="2" id="KW-1185">Reference proteome</keyword>
<dbReference type="EMBL" id="LGIA01000170">
    <property type="protein sequence ID" value="KOH44176.1"/>
    <property type="molecule type" value="Genomic_DNA"/>
</dbReference>